<evidence type="ECO:0000259" key="1">
    <source>
        <dbReference type="PROSITE" id="PS50887"/>
    </source>
</evidence>
<dbReference type="NCBIfam" id="TIGR00254">
    <property type="entry name" value="GGDEF"/>
    <property type="match status" value="1"/>
</dbReference>
<dbReference type="SMART" id="SM00267">
    <property type="entry name" value="GGDEF"/>
    <property type="match status" value="1"/>
</dbReference>
<evidence type="ECO:0000313" key="2">
    <source>
        <dbReference type="EMBL" id="SCL12933.1"/>
    </source>
</evidence>
<evidence type="ECO:0000313" key="3">
    <source>
        <dbReference type="Proteomes" id="UP000199699"/>
    </source>
</evidence>
<name>A0A1C6R7B8_9ACTN</name>
<dbReference type="PANTHER" id="PTHR46663:SF2">
    <property type="entry name" value="GGDEF DOMAIN-CONTAINING PROTEIN"/>
    <property type="match status" value="1"/>
</dbReference>
<dbReference type="InterPro" id="IPR052163">
    <property type="entry name" value="DGC-Regulatory_Protein"/>
</dbReference>
<dbReference type="PROSITE" id="PS50887">
    <property type="entry name" value="GGDEF"/>
    <property type="match status" value="1"/>
</dbReference>
<keyword evidence="3" id="KW-1185">Reference proteome</keyword>
<reference evidence="2 3" key="1">
    <citation type="submission" date="2016-06" db="EMBL/GenBank/DDBJ databases">
        <authorList>
            <person name="Kjaerup R.B."/>
            <person name="Dalgaard T.S."/>
            <person name="Juul-Madsen H.R."/>
        </authorList>
    </citation>
    <scope>NUCLEOTIDE SEQUENCE [LARGE SCALE GENOMIC DNA]</scope>
    <source>
        <strain evidence="2 3">DSM 43818</strain>
    </source>
</reference>
<dbReference type="CDD" id="cd01949">
    <property type="entry name" value="GGDEF"/>
    <property type="match status" value="1"/>
</dbReference>
<dbReference type="PANTHER" id="PTHR46663">
    <property type="entry name" value="DIGUANYLATE CYCLASE DGCT-RELATED"/>
    <property type="match status" value="1"/>
</dbReference>
<dbReference type="InterPro" id="IPR029787">
    <property type="entry name" value="Nucleotide_cyclase"/>
</dbReference>
<dbReference type="SUPFAM" id="SSF55073">
    <property type="entry name" value="Nucleotide cyclase"/>
    <property type="match status" value="1"/>
</dbReference>
<dbReference type="Pfam" id="PF00990">
    <property type="entry name" value="GGDEF"/>
    <property type="match status" value="1"/>
</dbReference>
<dbReference type="InterPro" id="IPR000160">
    <property type="entry name" value="GGDEF_dom"/>
</dbReference>
<dbReference type="EMBL" id="FMHT01000002">
    <property type="protein sequence ID" value="SCL12933.1"/>
    <property type="molecule type" value="Genomic_DNA"/>
</dbReference>
<accession>A0A1C6R7B8</accession>
<dbReference type="STRING" id="145857.GA0070616_0069"/>
<dbReference type="AlphaFoldDB" id="A0A1C6R7B8"/>
<dbReference type="RefSeq" id="WP_175439920.1">
    <property type="nucleotide sequence ID" value="NZ_FMHT01000002.1"/>
</dbReference>
<feature type="domain" description="GGDEF" evidence="1">
    <location>
        <begin position="64"/>
        <end position="193"/>
    </location>
</feature>
<dbReference type="Proteomes" id="UP000199699">
    <property type="component" value="Unassembled WGS sequence"/>
</dbReference>
<gene>
    <name evidence="2" type="ORF">GA0070616_0069</name>
</gene>
<protein>
    <submittedName>
        <fullName evidence="2">Diguanylate cyclase (GGDEF) domain-containing protein</fullName>
    </submittedName>
</protein>
<dbReference type="Gene3D" id="3.30.70.270">
    <property type="match status" value="1"/>
</dbReference>
<dbReference type="InterPro" id="IPR043128">
    <property type="entry name" value="Rev_trsase/Diguanyl_cyclase"/>
</dbReference>
<proteinExistence type="predicted"/>
<sequence length="213" mass="22794">MLGHTEILLGTTTASCFALIWRCARLRADLATAQHDANHDPLTGLPNRRALLAHLRALLADRTRPVTVALLDLNRFKDINDEHGHSAGDAVLRRVAQALAALDLPAAYVGRLSGDEFLIITDGGCRQGRANAQAAARALAAATVTLDGTAVGCAASVGVAIADHNDTTAEQLLHRADTAMYCAKREGVAVMEHRPFMEAKTLTANGSQRRRFR</sequence>
<organism evidence="2 3">
    <name type="scientific">Micromonospora nigra</name>
    <dbReference type="NCBI Taxonomy" id="145857"/>
    <lineage>
        <taxon>Bacteria</taxon>
        <taxon>Bacillati</taxon>
        <taxon>Actinomycetota</taxon>
        <taxon>Actinomycetes</taxon>
        <taxon>Micromonosporales</taxon>
        <taxon>Micromonosporaceae</taxon>
        <taxon>Micromonospora</taxon>
    </lineage>
</organism>